<evidence type="ECO:0000256" key="12">
    <source>
        <dbReference type="SAM" id="SignalP"/>
    </source>
</evidence>
<proteinExistence type="predicted"/>
<keyword evidence="3" id="KW-0808">Transferase</keyword>
<dbReference type="PANTHER" id="PTHR34590">
    <property type="entry name" value="OS03G0124300 PROTEIN-RELATED"/>
    <property type="match status" value="1"/>
</dbReference>
<keyword evidence="8 11" id="KW-1133">Transmembrane helix</keyword>
<dbReference type="AlphaFoldDB" id="A0A4S4EYR5"/>
<organism evidence="14 15">
    <name type="scientific">Camellia sinensis var. sinensis</name>
    <name type="common">China tea</name>
    <dbReference type="NCBI Taxonomy" id="542762"/>
    <lineage>
        <taxon>Eukaryota</taxon>
        <taxon>Viridiplantae</taxon>
        <taxon>Streptophyta</taxon>
        <taxon>Embryophyta</taxon>
        <taxon>Tracheophyta</taxon>
        <taxon>Spermatophyta</taxon>
        <taxon>Magnoliopsida</taxon>
        <taxon>eudicotyledons</taxon>
        <taxon>Gunneridae</taxon>
        <taxon>Pentapetalae</taxon>
        <taxon>asterids</taxon>
        <taxon>Ericales</taxon>
        <taxon>Theaceae</taxon>
        <taxon>Camellia</taxon>
    </lineage>
</organism>
<name>A0A4S4EYR5_CAMSN</name>
<dbReference type="Proteomes" id="UP000306102">
    <property type="component" value="Unassembled WGS sequence"/>
</dbReference>
<dbReference type="FunFam" id="2.60.120.430:FF:000005">
    <property type="entry name" value="Putative receptor-like protein kinase"/>
    <property type="match status" value="1"/>
</dbReference>
<feature type="transmembrane region" description="Helical" evidence="11">
    <location>
        <begin position="427"/>
        <end position="447"/>
    </location>
</feature>
<keyword evidence="2" id="KW-0723">Serine/threonine-protein kinase</keyword>
<dbReference type="GO" id="GO:0005524">
    <property type="term" value="F:ATP binding"/>
    <property type="evidence" value="ECO:0007669"/>
    <property type="project" value="UniProtKB-KW"/>
</dbReference>
<dbReference type="STRING" id="542762.A0A4S4EYR5"/>
<dbReference type="EMBL" id="SDRB02001099">
    <property type="protein sequence ID" value="THG21932.1"/>
    <property type="molecule type" value="Genomic_DNA"/>
</dbReference>
<evidence type="ECO:0000256" key="3">
    <source>
        <dbReference type="ARBA" id="ARBA00022679"/>
    </source>
</evidence>
<dbReference type="GO" id="GO:0004674">
    <property type="term" value="F:protein serine/threonine kinase activity"/>
    <property type="evidence" value="ECO:0007669"/>
    <property type="project" value="UniProtKB-KW"/>
</dbReference>
<evidence type="ECO:0000256" key="2">
    <source>
        <dbReference type="ARBA" id="ARBA00022527"/>
    </source>
</evidence>
<evidence type="ECO:0000256" key="1">
    <source>
        <dbReference type="ARBA" id="ARBA00004479"/>
    </source>
</evidence>
<evidence type="ECO:0000256" key="8">
    <source>
        <dbReference type="ARBA" id="ARBA00022989"/>
    </source>
</evidence>
<accession>A0A4S4EYR5</accession>
<keyword evidence="6" id="KW-0547">Nucleotide-binding</keyword>
<protein>
    <recommendedName>
        <fullName evidence="13">Malectin-like domain-containing protein</fullName>
    </recommendedName>
</protein>
<dbReference type="GO" id="GO:0004714">
    <property type="term" value="F:transmembrane receptor protein tyrosine kinase activity"/>
    <property type="evidence" value="ECO:0007669"/>
    <property type="project" value="InterPro"/>
</dbReference>
<dbReference type="PANTHER" id="PTHR34590:SF6">
    <property type="entry name" value="RECEPTOR-LIKE KINASE"/>
    <property type="match status" value="1"/>
</dbReference>
<keyword evidence="5 12" id="KW-0732">Signal</keyword>
<dbReference type="Pfam" id="PF12819">
    <property type="entry name" value="Malectin_like"/>
    <property type="match status" value="1"/>
</dbReference>
<evidence type="ECO:0000256" key="6">
    <source>
        <dbReference type="ARBA" id="ARBA00022741"/>
    </source>
</evidence>
<comment type="subcellular location">
    <subcellularLocation>
        <location evidence="1">Membrane</location>
        <topology evidence="1">Single-pass type I membrane protein</topology>
    </subcellularLocation>
</comment>
<evidence type="ECO:0000256" key="10">
    <source>
        <dbReference type="ARBA" id="ARBA00023180"/>
    </source>
</evidence>
<evidence type="ECO:0000313" key="14">
    <source>
        <dbReference type="EMBL" id="THG21932.1"/>
    </source>
</evidence>
<feature type="signal peptide" evidence="12">
    <location>
        <begin position="1"/>
        <end position="32"/>
    </location>
</feature>
<dbReference type="InterPro" id="IPR024788">
    <property type="entry name" value="Malectin-like_Carb-bd_dom"/>
</dbReference>
<evidence type="ECO:0000259" key="13">
    <source>
        <dbReference type="Pfam" id="PF12819"/>
    </source>
</evidence>
<evidence type="ECO:0000256" key="7">
    <source>
        <dbReference type="ARBA" id="ARBA00022840"/>
    </source>
</evidence>
<evidence type="ECO:0000256" key="11">
    <source>
        <dbReference type="SAM" id="Phobius"/>
    </source>
</evidence>
<keyword evidence="7" id="KW-0067">ATP-binding</keyword>
<dbReference type="GO" id="GO:0016020">
    <property type="term" value="C:membrane"/>
    <property type="evidence" value="ECO:0007669"/>
    <property type="project" value="UniProtKB-SubCell"/>
</dbReference>
<comment type="caution">
    <text evidence="14">The sequence shown here is derived from an EMBL/GenBank/DDBJ whole genome shotgun (WGS) entry which is preliminary data.</text>
</comment>
<dbReference type="InterPro" id="IPR045272">
    <property type="entry name" value="ANXUR1/2-like"/>
</dbReference>
<feature type="domain" description="Malectin-like" evidence="13">
    <location>
        <begin position="43"/>
        <end position="402"/>
    </location>
</feature>
<dbReference type="FunFam" id="2.60.120.430:FF:000001">
    <property type="entry name" value="Receptor-like protein kinase FERONIA"/>
    <property type="match status" value="1"/>
</dbReference>
<reference evidence="14 15" key="1">
    <citation type="journal article" date="2018" name="Proc. Natl. Acad. Sci. U.S.A.">
        <title>Draft genome sequence of Camellia sinensis var. sinensis provides insights into the evolution of the tea genome and tea quality.</title>
        <authorList>
            <person name="Wei C."/>
            <person name="Yang H."/>
            <person name="Wang S."/>
            <person name="Zhao J."/>
            <person name="Liu C."/>
            <person name="Gao L."/>
            <person name="Xia E."/>
            <person name="Lu Y."/>
            <person name="Tai Y."/>
            <person name="She G."/>
            <person name="Sun J."/>
            <person name="Cao H."/>
            <person name="Tong W."/>
            <person name="Gao Q."/>
            <person name="Li Y."/>
            <person name="Deng W."/>
            <person name="Jiang X."/>
            <person name="Wang W."/>
            <person name="Chen Q."/>
            <person name="Zhang S."/>
            <person name="Li H."/>
            <person name="Wu J."/>
            <person name="Wang P."/>
            <person name="Li P."/>
            <person name="Shi C."/>
            <person name="Zheng F."/>
            <person name="Jian J."/>
            <person name="Huang B."/>
            <person name="Shan D."/>
            <person name="Shi M."/>
            <person name="Fang C."/>
            <person name="Yue Y."/>
            <person name="Li F."/>
            <person name="Li D."/>
            <person name="Wei S."/>
            <person name="Han B."/>
            <person name="Jiang C."/>
            <person name="Yin Y."/>
            <person name="Xia T."/>
            <person name="Zhang Z."/>
            <person name="Bennetzen J.L."/>
            <person name="Zhao S."/>
            <person name="Wan X."/>
        </authorList>
    </citation>
    <scope>NUCLEOTIDE SEQUENCE [LARGE SCALE GENOMIC DNA]</scope>
    <source>
        <strain evidence="15">cv. Shuchazao</strain>
        <tissue evidence="14">Leaf</tissue>
    </source>
</reference>
<evidence type="ECO:0000256" key="4">
    <source>
        <dbReference type="ARBA" id="ARBA00022692"/>
    </source>
</evidence>
<evidence type="ECO:0000313" key="15">
    <source>
        <dbReference type="Proteomes" id="UP000306102"/>
    </source>
</evidence>
<feature type="chain" id="PRO_5020474603" description="Malectin-like domain-containing protein" evidence="12">
    <location>
        <begin position="33"/>
        <end position="483"/>
    </location>
</feature>
<gene>
    <name evidence="14" type="ORF">TEA_009204</name>
</gene>
<keyword evidence="4 11" id="KW-0812">Transmembrane</keyword>
<evidence type="ECO:0000256" key="5">
    <source>
        <dbReference type="ARBA" id="ARBA00022729"/>
    </source>
</evidence>
<evidence type="ECO:0000256" key="9">
    <source>
        <dbReference type="ARBA" id="ARBA00023136"/>
    </source>
</evidence>
<keyword evidence="10" id="KW-0325">Glycoprotein</keyword>
<keyword evidence="2" id="KW-0418">Kinase</keyword>
<keyword evidence="9 11" id="KW-0472">Membrane</keyword>
<keyword evidence="15" id="KW-1185">Reference proteome</keyword>
<dbReference type="Gene3D" id="2.60.120.430">
    <property type="entry name" value="Galactose-binding lectin"/>
    <property type="match status" value="2"/>
</dbReference>
<sequence>MIASSLRSSMEIHRTLGFSLFISLSLFHLSIASSFSPIDHYLIDCGSSKPTTVNIDNRRFTGDSSELGSQFLSSTRTISLTDSNPSPSSSPIYHTARVFTRPSKYLFKIRDKGTHLVRLHFHRIDSSNFDLCDSQFHVSANGYVLLNNFTVMNIQKPRIKDFMIWVDSEELIVTFTPSKESKFAFVNAIEVISAPKDLIADVAMLVNSQKTVTINGLMKNSLETVYRVTVGGPKVTPFNDSLWRTWVPDEEFLKSSDGSKSIYFSGRIRYQMGGASREVGPDNVYNSARVISSSNDVIPHLNISWEFPVVGGYKYLVRMHFCDIASVSLGLLKFNVYVNGNSAYENLDLSAITNWALASPFYADFVVDMESSGVLTVSVGPSKMSMPHTIDAILNGVEIMKMNNSMGSLDGLVCVESILKSWPRRNAGAVVPLIAAVCLLVIASFVMHRRWVGVRDSVAWSPLPMHVSEISLKSGIQRSLAKV</sequence>